<evidence type="ECO:0000259" key="3">
    <source>
        <dbReference type="Pfam" id="PF25023"/>
    </source>
</evidence>
<feature type="signal peptide" evidence="2">
    <location>
        <begin position="1"/>
        <end position="25"/>
    </location>
</feature>
<name>A0A6M2BUF8_9GAMM</name>
<dbReference type="PANTHER" id="PTHR32305">
    <property type="match status" value="1"/>
</dbReference>
<dbReference type="Pfam" id="PF25023">
    <property type="entry name" value="TEN_YD-shell"/>
    <property type="match status" value="1"/>
</dbReference>
<evidence type="ECO:0000313" key="5">
    <source>
        <dbReference type="Proteomes" id="UP000472676"/>
    </source>
</evidence>
<dbReference type="PRINTS" id="PR00394">
    <property type="entry name" value="RHSPROTEIN"/>
</dbReference>
<evidence type="ECO:0000256" key="1">
    <source>
        <dbReference type="ARBA" id="ARBA00022737"/>
    </source>
</evidence>
<sequence>MLTAREACRLLTALLFIAASGCSQTDNDVSKVEKRSDQSIGVLIAATSLGKYVQPMPELIGTRVSDPHAGSIASTAVRRTTAKSGLHEVNEAYGIPINTDAFNSRGTIGISDGGTCGPVSVVVDGGLPPGVHYTVDQNPIPVPDGVGHVDFFAGPDAQAGATSTVTVTFAPANGDCVAEKHHIELTVLPETPGTDCTKCVRQNNGDESAVADVDLPLGSSSFQPNIMQATGYLAWPLPTLPRLCAARGPGRHLDWVEWDVCWPDGGVVTFGAPDFSGGTAQWIAPANISSTFEHLAAPDSDGATYILSAIDGSVEKFDDRGAMILYRAQNGRSLHYSWAPSPDGASLLTLTKVEDGAGHEMLFDSEIDIDSQTNTLNSWTTTATYPGGGGDYSDAITFVDGVMNETFTSPDGAAAKYVYADSQNPDKPTAYYDQNGDLYRAWTYDAQGRVTSVQLGSQSGSTPPHYLFDYASDESIVVTDPKGTQRTLTYQDTGASGFVLKAVDKPCQECGPGIKSRTLGQYGLMTQSTDFNGNVTKYDWDYDRQLQTSRIEAFGTPQQREITTIWDANFRLPHIINEPGRSTTYEYDSDGNLVSKAVTDTATGAGRTSTYSNYTSFGEAQITDGPRTDVADVTTRSYYPIVAGDGKSGQLHALTDALGHVTTFNSYDDGARPTMVTDPNGVVTQLTYWPRGWLKSIQVASETTSLAYWPTGDLKTISFPNGSAISYIYDSAHHVTQISDQLGNHINYTLDSMGNAVQTDVHDAGGVLVQTHQQLFDALNRLWKDIGAYSGETTVLGYDANGNRKTVSDPLSHQTTNWYDALNRLNRVTDPSQNDTAYALNALDQITGISDPRSLNTSYARDAFGSVGQINSPDTGITTQGQIDSAGNVLQRQDAKGQLTNYQYDALNRLVLVTRADGSTVSLTWDLHDSAHGLGIGHLTRVVDSLSGSTLDFAYDEHGRVVKKSLVLGSFSSSMSWSYDAVTGQLVSMTLPSGKVVLYGWSQGQITGLSLKSGSTTKTVVSNIAYQPFGGPKTWTHANGETTGRSYDLDGRITSDPVDSSITYDAGSRITGYSLGNLSVLTDSHTLDYDALDRVTGYTDPLGNFAYSYDANGNRDQQTVAGITTNFTVESNSNRVGQAVIESVGLSYAYDSNGSRSASSSGSSAYTYDAGGRLSAFTSSSHSASYKYDGLGERVEKVLDGSTSHYVYDSEGHFIAEYNGSGTIIAEVIYLGDMPVVLSVGNLVYAIHADWRNATRQIDDANKKAVWAWDPVPFGGGAPNERPNGQLFKFTWNLRYPGQYYDSESGLFHNGARDYDPALGRYIESDPIGLQGGINTYAYVQGNPLSFVDPEGLATQCAYYSQACSASHGQSSYYCYTAPMMCNYPYASPLLWGVPQDKVDNVRSCLIDSDQNARKDPSKVGTFCDSSGKNCYTAPTDSTIDNYHKQCYSQCGVSPIRYPSVNPLGIPLGNGTPNSPATNH</sequence>
<dbReference type="Pfam" id="PF05593">
    <property type="entry name" value="RHS_repeat"/>
    <property type="match status" value="3"/>
</dbReference>
<dbReference type="RefSeq" id="WP_166257455.1">
    <property type="nucleotide sequence ID" value="NZ_JAAMOW010000006.1"/>
</dbReference>
<dbReference type="InterPro" id="IPR031325">
    <property type="entry name" value="RHS_repeat"/>
</dbReference>
<accession>A0A6M2BUF8</accession>
<dbReference type="InterPro" id="IPR006530">
    <property type="entry name" value="YD"/>
</dbReference>
<dbReference type="NCBIfam" id="TIGR01643">
    <property type="entry name" value="YD_repeat_2x"/>
    <property type="match status" value="4"/>
</dbReference>
<proteinExistence type="predicted"/>
<organism evidence="4 5">
    <name type="scientific">Solimonas terrae</name>
    <dbReference type="NCBI Taxonomy" id="1396819"/>
    <lineage>
        <taxon>Bacteria</taxon>
        <taxon>Pseudomonadati</taxon>
        <taxon>Pseudomonadota</taxon>
        <taxon>Gammaproteobacteria</taxon>
        <taxon>Nevskiales</taxon>
        <taxon>Nevskiaceae</taxon>
        <taxon>Solimonas</taxon>
    </lineage>
</organism>
<dbReference type="InterPro" id="IPR022385">
    <property type="entry name" value="Rhs_assc_core"/>
</dbReference>
<comment type="caution">
    <text evidence="4">The sequence shown here is derived from an EMBL/GenBank/DDBJ whole genome shotgun (WGS) entry which is preliminary data.</text>
</comment>
<gene>
    <name evidence="4" type="ORF">G7Y85_12620</name>
</gene>
<dbReference type="Proteomes" id="UP000472676">
    <property type="component" value="Unassembled WGS sequence"/>
</dbReference>
<evidence type="ECO:0000256" key="2">
    <source>
        <dbReference type="SAM" id="SignalP"/>
    </source>
</evidence>
<protein>
    <submittedName>
        <fullName evidence="4">RHS repeat protein</fullName>
    </submittedName>
</protein>
<dbReference type="Gene3D" id="2.180.10.10">
    <property type="entry name" value="RHS repeat-associated core"/>
    <property type="match status" value="2"/>
</dbReference>
<feature type="chain" id="PRO_5027098961" evidence="2">
    <location>
        <begin position="26"/>
        <end position="1480"/>
    </location>
</feature>
<keyword evidence="1" id="KW-0677">Repeat</keyword>
<dbReference type="NCBIfam" id="TIGR03696">
    <property type="entry name" value="Rhs_assc_core"/>
    <property type="match status" value="1"/>
</dbReference>
<reference evidence="4 5" key="1">
    <citation type="journal article" date="2014" name="Int. J. Syst. Evol. Microbiol.">
        <title>Solimonas terrae sp. nov., isolated from soil.</title>
        <authorList>
            <person name="Kim S.J."/>
            <person name="Moon J.Y."/>
            <person name="Weon H.Y."/>
            <person name="Ahn J.H."/>
            <person name="Chen W.M."/>
            <person name="Kwon S.W."/>
        </authorList>
    </citation>
    <scope>NUCLEOTIDE SEQUENCE [LARGE SCALE GENOMIC DNA]</scope>
    <source>
        <strain evidence="4 5">KIS83-12</strain>
    </source>
</reference>
<keyword evidence="5" id="KW-1185">Reference proteome</keyword>
<dbReference type="PANTHER" id="PTHR32305:SF15">
    <property type="entry name" value="PROTEIN RHSA-RELATED"/>
    <property type="match status" value="1"/>
</dbReference>
<keyword evidence="2" id="KW-0732">Signal</keyword>
<dbReference type="PROSITE" id="PS51257">
    <property type="entry name" value="PROKAR_LIPOPROTEIN"/>
    <property type="match status" value="1"/>
</dbReference>
<evidence type="ECO:0000313" key="4">
    <source>
        <dbReference type="EMBL" id="NGY05609.1"/>
    </source>
</evidence>
<dbReference type="InterPro" id="IPR050708">
    <property type="entry name" value="T6SS_VgrG/RHS"/>
</dbReference>
<dbReference type="EMBL" id="JAAMOW010000006">
    <property type="protein sequence ID" value="NGY05609.1"/>
    <property type="molecule type" value="Genomic_DNA"/>
</dbReference>
<feature type="domain" description="Teneurin-like YD-shell" evidence="3">
    <location>
        <begin position="1060"/>
        <end position="1326"/>
    </location>
</feature>
<dbReference type="InterPro" id="IPR056823">
    <property type="entry name" value="TEN-like_YD-shell"/>
</dbReference>